<name>A0A7S3THD0_EMIHU</name>
<keyword evidence="4" id="KW-0812">Transmembrane</keyword>
<evidence type="ECO:0000313" key="9">
    <source>
        <dbReference type="EMBL" id="CAE0584477.1"/>
    </source>
</evidence>
<dbReference type="PANTHER" id="PTHR33281:SF19">
    <property type="entry name" value="VOLTAGE-DEPENDENT ANION CHANNEL-FORMING PROTEIN YNEE"/>
    <property type="match status" value="1"/>
</dbReference>
<dbReference type="GO" id="GO:0005886">
    <property type="term" value="C:plasma membrane"/>
    <property type="evidence" value="ECO:0007669"/>
    <property type="project" value="UniProtKB-SubCell"/>
</dbReference>
<evidence type="ECO:0000256" key="8">
    <source>
        <dbReference type="SAM" id="MobiDB-lite"/>
    </source>
</evidence>
<protein>
    <submittedName>
        <fullName evidence="9">Uncharacterized protein</fullName>
    </submittedName>
</protein>
<evidence type="ECO:0000256" key="5">
    <source>
        <dbReference type="ARBA" id="ARBA00022989"/>
    </source>
</evidence>
<dbReference type="EMBL" id="HBIR01049409">
    <property type="protein sequence ID" value="CAE0584477.1"/>
    <property type="molecule type" value="Transcribed_RNA"/>
</dbReference>
<comment type="subcellular location">
    <subcellularLocation>
        <location evidence="1">Cell membrane</location>
        <topology evidence="1">Multi-pass membrane protein</topology>
    </subcellularLocation>
</comment>
<gene>
    <name evidence="9" type="ORF">EHUX00137_LOCUS38559</name>
</gene>
<dbReference type="AlphaFoldDB" id="A0A7S3THD0"/>
<reference evidence="9" key="1">
    <citation type="submission" date="2021-01" db="EMBL/GenBank/DDBJ databases">
        <authorList>
            <person name="Corre E."/>
            <person name="Pelletier E."/>
            <person name="Niang G."/>
            <person name="Scheremetjew M."/>
            <person name="Finn R."/>
            <person name="Kale V."/>
            <person name="Holt S."/>
            <person name="Cochrane G."/>
            <person name="Meng A."/>
            <person name="Brown T."/>
            <person name="Cohen L."/>
        </authorList>
    </citation>
    <scope>NUCLEOTIDE SEQUENCE</scope>
    <source>
        <strain evidence="9">379</strain>
    </source>
</reference>
<keyword evidence="5" id="KW-1133">Transmembrane helix</keyword>
<feature type="compositionally biased region" description="Basic and acidic residues" evidence="8">
    <location>
        <begin position="41"/>
        <end position="58"/>
    </location>
</feature>
<sequence length="431" mass="48920">MLRKSSATLLSRRCLSTSATPVGWARRWSTEIRNWISLEKGGQEKRQNRDMPTRDQNFDHEKWSIHKDPKRHVRHFVTWGYSAATQRILFPDLALIFSSSALLTAFNHVAEIPMYMPPEPIVLPSVALGLLITFRTNTANMRYNEARCLWGEIVNTSRDITRIALQWLPQSNDDKFGKAQSAKVCRMTKAFNIVLKYHLTIDGGNPDSRFSRSDPDLPALVKEELRKELSTVCFSPSDPVQAQELEDCLNSSHRPLWAIQQMCDASHAGIWARCGDRPDRALRDGQLLERHFQRLCGAMGACERIHRTPIPTAFTRHSSRFLMVWCNAMPLVLWPIVGTATPLAATFVSWAMLGTEDIGVQVEEPFDVLPLFQYCQGIAATCDGMVKDAHNNMITLSKDLEFQRTGPQILVEDMVERSFNNNNNRRTAAAH</sequence>
<proteinExistence type="predicted"/>
<dbReference type="Pfam" id="PF25539">
    <property type="entry name" value="Bestrophin_2"/>
    <property type="match status" value="1"/>
</dbReference>
<dbReference type="GO" id="GO:0005254">
    <property type="term" value="F:chloride channel activity"/>
    <property type="evidence" value="ECO:0007669"/>
    <property type="project" value="InterPro"/>
</dbReference>
<keyword evidence="3" id="KW-1003">Cell membrane</keyword>
<feature type="region of interest" description="Disordered" evidence="8">
    <location>
        <begin position="39"/>
        <end position="58"/>
    </location>
</feature>
<evidence type="ECO:0000256" key="6">
    <source>
        <dbReference type="ARBA" id="ARBA00023065"/>
    </source>
</evidence>
<dbReference type="PANTHER" id="PTHR33281">
    <property type="entry name" value="UPF0187 PROTEIN YNEE"/>
    <property type="match status" value="1"/>
</dbReference>
<evidence type="ECO:0000256" key="1">
    <source>
        <dbReference type="ARBA" id="ARBA00004651"/>
    </source>
</evidence>
<keyword evidence="2" id="KW-0813">Transport</keyword>
<accession>A0A7S3THD0</accession>
<evidence type="ECO:0000256" key="7">
    <source>
        <dbReference type="ARBA" id="ARBA00023136"/>
    </source>
</evidence>
<organism evidence="9">
    <name type="scientific">Emiliania huxleyi</name>
    <name type="common">Coccolithophore</name>
    <name type="synonym">Pontosphaera huxleyi</name>
    <dbReference type="NCBI Taxonomy" id="2903"/>
    <lineage>
        <taxon>Eukaryota</taxon>
        <taxon>Haptista</taxon>
        <taxon>Haptophyta</taxon>
        <taxon>Prymnesiophyceae</taxon>
        <taxon>Isochrysidales</taxon>
        <taxon>Noelaerhabdaceae</taxon>
        <taxon>Emiliania</taxon>
    </lineage>
</organism>
<keyword evidence="6" id="KW-0406">Ion transport</keyword>
<dbReference type="InterPro" id="IPR044669">
    <property type="entry name" value="YneE/VCCN1/2-like"/>
</dbReference>
<keyword evidence="7" id="KW-0472">Membrane</keyword>
<evidence type="ECO:0000256" key="3">
    <source>
        <dbReference type="ARBA" id="ARBA00022475"/>
    </source>
</evidence>
<evidence type="ECO:0000256" key="2">
    <source>
        <dbReference type="ARBA" id="ARBA00022448"/>
    </source>
</evidence>
<evidence type="ECO:0000256" key="4">
    <source>
        <dbReference type="ARBA" id="ARBA00022692"/>
    </source>
</evidence>